<evidence type="ECO:0000313" key="2">
    <source>
        <dbReference type="Proteomes" id="UP000183832"/>
    </source>
</evidence>
<organism evidence="1 2">
    <name type="scientific">Clunio marinus</name>
    <dbReference type="NCBI Taxonomy" id="568069"/>
    <lineage>
        <taxon>Eukaryota</taxon>
        <taxon>Metazoa</taxon>
        <taxon>Ecdysozoa</taxon>
        <taxon>Arthropoda</taxon>
        <taxon>Hexapoda</taxon>
        <taxon>Insecta</taxon>
        <taxon>Pterygota</taxon>
        <taxon>Neoptera</taxon>
        <taxon>Endopterygota</taxon>
        <taxon>Diptera</taxon>
        <taxon>Nematocera</taxon>
        <taxon>Chironomoidea</taxon>
        <taxon>Chironomidae</taxon>
        <taxon>Clunio</taxon>
    </lineage>
</organism>
<dbReference type="EMBL" id="CVRI01000002">
    <property type="protein sequence ID" value="CRK86683.1"/>
    <property type="molecule type" value="Genomic_DNA"/>
</dbReference>
<proteinExistence type="predicted"/>
<accession>A0A1J1HFQ4</accession>
<sequence>MDNEEKFSEAREINNCQKDFLCVRKPIHTDLEALDFQEALRNYEAMKHHRNSFALSKIKQASEDFGEHKTTHKTDRKQY</sequence>
<gene>
    <name evidence="1" type="ORF">CLUMA_CG000516</name>
</gene>
<evidence type="ECO:0000313" key="1">
    <source>
        <dbReference type="EMBL" id="CRK86683.1"/>
    </source>
</evidence>
<name>A0A1J1HFQ4_9DIPT</name>
<reference evidence="1 2" key="1">
    <citation type="submission" date="2015-04" db="EMBL/GenBank/DDBJ databases">
        <authorList>
            <person name="Syromyatnikov M.Y."/>
            <person name="Popov V.N."/>
        </authorList>
    </citation>
    <scope>NUCLEOTIDE SEQUENCE [LARGE SCALE GENOMIC DNA]</scope>
</reference>
<dbReference type="Proteomes" id="UP000183832">
    <property type="component" value="Unassembled WGS sequence"/>
</dbReference>
<keyword evidence="2" id="KW-1185">Reference proteome</keyword>
<dbReference type="AlphaFoldDB" id="A0A1J1HFQ4"/>
<protein>
    <submittedName>
        <fullName evidence="1">CLUMA_CG000516, isoform A</fullName>
    </submittedName>
</protein>